<evidence type="ECO:0008006" key="5">
    <source>
        <dbReference type="Google" id="ProtNLM"/>
    </source>
</evidence>
<dbReference type="OrthoDB" id="192748at2759"/>
<feature type="region of interest" description="Disordered" evidence="1">
    <location>
        <begin position="1"/>
        <end position="29"/>
    </location>
</feature>
<feature type="compositionally biased region" description="Basic and acidic residues" evidence="1">
    <location>
        <begin position="89"/>
        <end position="99"/>
    </location>
</feature>
<evidence type="ECO:0000256" key="1">
    <source>
        <dbReference type="SAM" id="MobiDB-lite"/>
    </source>
</evidence>
<keyword evidence="2" id="KW-1133">Transmembrane helix</keyword>
<proteinExistence type="predicted"/>
<name>A0A0C3S003_PHLG1</name>
<feature type="transmembrane region" description="Helical" evidence="2">
    <location>
        <begin position="41"/>
        <end position="60"/>
    </location>
</feature>
<dbReference type="HOGENOM" id="CLU_154017_0_0_1"/>
<accession>A0A0C3S003</accession>
<dbReference type="STRING" id="745531.A0A0C3S003"/>
<organism evidence="3 4">
    <name type="scientific">Phlebiopsis gigantea (strain 11061_1 CR5-6)</name>
    <name type="common">White-rot fungus</name>
    <name type="synonym">Peniophora gigantea</name>
    <dbReference type="NCBI Taxonomy" id="745531"/>
    <lineage>
        <taxon>Eukaryota</taxon>
        <taxon>Fungi</taxon>
        <taxon>Dikarya</taxon>
        <taxon>Basidiomycota</taxon>
        <taxon>Agaricomycotina</taxon>
        <taxon>Agaricomycetes</taxon>
        <taxon>Polyporales</taxon>
        <taxon>Phanerochaetaceae</taxon>
        <taxon>Phlebiopsis</taxon>
    </lineage>
</organism>
<sequence length="108" mass="12600">MAGVRAYAKNVKPKPTPPPATAHLPEPEEHRRSWFWTANRLSNFVVIPMAVLYCVFYADYGDGEHVFSPMRRWLHRQRDAFFSLSPEERQLVRENKESSPDQTPQSSR</sequence>
<keyword evidence="4" id="KW-1185">Reference proteome</keyword>
<evidence type="ECO:0000313" key="3">
    <source>
        <dbReference type="EMBL" id="KIP08096.1"/>
    </source>
</evidence>
<dbReference type="Proteomes" id="UP000053257">
    <property type="component" value="Unassembled WGS sequence"/>
</dbReference>
<protein>
    <recommendedName>
        <fullName evidence="5">Transmembrane protein</fullName>
    </recommendedName>
</protein>
<gene>
    <name evidence="3" type="ORF">PHLGIDRAFT_127234</name>
</gene>
<evidence type="ECO:0000256" key="2">
    <source>
        <dbReference type="SAM" id="Phobius"/>
    </source>
</evidence>
<feature type="region of interest" description="Disordered" evidence="1">
    <location>
        <begin position="89"/>
        <end position="108"/>
    </location>
</feature>
<dbReference type="EMBL" id="KN840485">
    <property type="protein sequence ID" value="KIP08096.1"/>
    <property type="molecule type" value="Genomic_DNA"/>
</dbReference>
<reference evidence="3 4" key="1">
    <citation type="journal article" date="2014" name="PLoS Genet.">
        <title>Analysis of the Phlebiopsis gigantea genome, transcriptome and secretome provides insight into its pioneer colonization strategies of wood.</title>
        <authorList>
            <person name="Hori C."/>
            <person name="Ishida T."/>
            <person name="Igarashi K."/>
            <person name="Samejima M."/>
            <person name="Suzuki H."/>
            <person name="Master E."/>
            <person name="Ferreira P."/>
            <person name="Ruiz-Duenas F.J."/>
            <person name="Held B."/>
            <person name="Canessa P."/>
            <person name="Larrondo L.F."/>
            <person name="Schmoll M."/>
            <person name="Druzhinina I.S."/>
            <person name="Kubicek C.P."/>
            <person name="Gaskell J.A."/>
            <person name="Kersten P."/>
            <person name="St John F."/>
            <person name="Glasner J."/>
            <person name="Sabat G."/>
            <person name="Splinter BonDurant S."/>
            <person name="Syed K."/>
            <person name="Yadav J."/>
            <person name="Mgbeahuruike A.C."/>
            <person name="Kovalchuk A."/>
            <person name="Asiegbu F.O."/>
            <person name="Lackner G."/>
            <person name="Hoffmeister D."/>
            <person name="Rencoret J."/>
            <person name="Gutierrez A."/>
            <person name="Sun H."/>
            <person name="Lindquist E."/>
            <person name="Barry K."/>
            <person name="Riley R."/>
            <person name="Grigoriev I.V."/>
            <person name="Henrissat B."/>
            <person name="Kues U."/>
            <person name="Berka R.M."/>
            <person name="Martinez A.T."/>
            <person name="Covert S.F."/>
            <person name="Blanchette R.A."/>
            <person name="Cullen D."/>
        </authorList>
    </citation>
    <scope>NUCLEOTIDE SEQUENCE [LARGE SCALE GENOMIC DNA]</scope>
    <source>
        <strain evidence="3 4">11061_1 CR5-6</strain>
    </source>
</reference>
<keyword evidence="2" id="KW-0472">Membrane</keyword>
<dbReference type="AlphaFoldDB" id="A0A0C3S003"/>
<keyword evidence="2" id="KW-0812">Transmembrane</keyword>
<evidence type="ECO:0000313" key="4">
    <source>
        <dbReference type="Proteomes" id="UP000053257"/>
    </source>
</evidence>